<name>A0A1H8PY48_9GAMM</name>
<dbReference type="EMBL" id="FOEG01000001">
    <property type="protein sequence ID" value="SEO46942.1"/>
    <property type="molecule type" value="Genomic_DNA"/>
</dbReference>
<evidence type="ECO:0000259" key="1">
    <source>
        <dbReference type="PROSITE" id="PS51534"/>
    </source>
</evidence>
<dbReference type="InterPro" id="IPR000157">
    <property type="entry name" value="TIR_dom"/>
</dbReference>
<feature type="domain" description="SEFIR" evidence="1">
    <location>
        <begin position="83"/>
        <end position="221"/>
    </location>
</feature>
<dbReference type="RefSeq" id="WP_091639199.1">
    <property type="nucleotide sequence ID" value="NZ_FOEG01000001.1"/>
</dbReference>
<dbReference type="Gene3D" id="3.40.50.10140">
    <property type="entry name" value="Toll/interleukin-1 receptor homology (TIR) domain"/>
    <property type="match status" value="1"/>
</dbReference>
<evidence type="ECO:0000313" key="3">
    <source>
        <dbReference type="Proteomes" id="UP000199657"/>
    </source>
</evidence>
<dbReference type="Pfam" id="PF13676">
    <property type="entry name" value="TIR_2"/>
    <property type="match status" value="1"/>
</dbReference>
<evidence type="ECO:0000313" key="2">
    <source>
        <dbReference type="EMBL" id="SEO46942.1"/>
    </source>
</evidence>
<keyword evidence="3" id="KW-1185">Reference proteome</keyword>
<gene>
    <name evidence="2" type="ORF">SAMN04488052_101234</name>
</gene>
<protein>
    <submittedName>
        <fullName evidence="2">TIR domain-containing protein</fullName>
    </submittedName>
</protein>
<dbReference type="GO" id="GO:0007165">
    <property type="term" value="P:signal transduction"/>
    <property type="evidence" value="ECO:0007669"/>
    <property type="project" value="InterPro"/>
</dbReference>
<dbReference type="Proteomes" id="UP000199657">
    <property type="component" value="Unassembled WGS sequence"/>
</dbReference>
<dbReference type="InterPro" id="IPR013568">
    <property type="entry name" value="SEFIR_dom"/>
</dbReference>
<dbReference type="OrthoDB" id="5149141at2"/>
<dbReference type="STRING" id="406100.SAMN04488052_101234"/>
<dbReference type="AlphaFoldDB" id="A0A1H8PY48"/>
<dbReference type="SUPFAM" id="SSF52200">
    <property type="entry name" value="Toll/Interleukin receptor TIR domain"/>
    <property type="match status" value="1"/>
</dbReference>
<sequence length="246" mass="27855">MEEMLRTIDKRRALELELIPARLANVVRVKHGLLDGNTRSDLEAAQHLGLSEASFKGLLYEAYSQIRALQGVLPVPELERRPPTKVFVSYSWDSEEHKAWVRWVSERLVFNGLQVLLDQWDMHPGVSFTQFMEQSIANADFVLCVFTPSYAEKANNRQSISGTGYEQQIVSGQIMSGAPRSKFVPILRAGTYQAGRECAIPTHFMGVVCEDFRSDEDFEVSLESLLRMLYGKPKYMPPQIGVEPTL</sequence>
<organism evidence="2 3">
    <name type="scientific">Aquisalimonas asiatica</name>
    <dbReference type="NCBI Taxonomy" id="406100"/>
    <lineage>
        <taxon>Bacteria</taxon>
        <taxon>Pseudomonadati</taxon>
        <taxon>Pseudomonadota</taxon>
        <taxon>Gammaproteobacteria</taxon>
        <taxon>Chromatiales</taxon>
        <taxon>Ectothiorhodospiraceae</taxon>
        <taxon>Aquisalimonas</taxon>
    </lineage>
</organism>
<reference evidence="2 3" key="1">
    <citation type="submission" date="2016-10" db="EMBL/GenBank/DDBJ databases">
        <authorList>
            <person name="de Groot N.N."/>
        </authorList>
    </citation>
    <scope>NUCLEOTIDE SEQUENCE [LARGE SCALE GENOMIC DNA]</scope>
    <source>
        <strain evidence="2 3">CGMCC 1.6291</strain>
    </source>
</reference>
<accession>A0A1H8PY48</accession>
<proteinExistence type="predicted"/>
<dbReference type="InterPro" id="IPR035897">
    <property type="entry name" value="Toll_tir_struct_dom_sf"/>
</dbReference>
<dbReference type="PROSITE" id="PS51534">
    <property type="entry name" value="SEFIR"/>
    <property type="match status" value="1"/>
</dbReference>